<evidence type="ECO:0000313" key="3">
    <source>
        <dbReference type="Proteomes" id="UP000219374"/>
    </source>
</evidence>
<dbReference type="Pfam" id="PF00004">
    <property type="entry name" value="AAA"/>
    <property type="match status" value="1"/>
</dbReference>
<dbReference type="EMBL" id="OCND01000001">
    <property type="protein sequence ID" value="SOD51632.1"/>
    <property type="molecule type" value="Genomic_DNA"/>
</dbReference>
<dbReference type="InterPro" id="IPR003959">
    <property type="entry name" value="ATPase_AAA_core"/>
</dbReference>
<dbReference type="GO" id="GO:0005524">
    <property type="term" value="F:ATP binding"/>
    <property type="evidence" value="ECO:0007669"/>
    <property type="project" value="InterPro"/>
</dbReference>
<dbReference type="Proteomes" id="UP000219374">
    <property type="component" value="Unassembled WGS sequence"/>
</dbReference>
<organism evidence="2 3">
    <name type="scientific">Pseudoxanthomonas wuyuanensis</name>
    <dbReference type="NCBI Taxonomy" id="1073196"/>
    <lineage>
        <taxon>Bacteria</taxon>
        <taxon>Pseudomonadati</taxon>
        <taxon>Pseudomonadota</taxon>
        <taxon>Gammaproteobacteria</taxon>
        <taxon>Lysobacterales</taxon>
        <taxon>Lysobacteraceae</taxon>
        <taxon>Pseudoxanthomonas</taxon>
    </lineage>
</organism>
<dbReference type="InterPro" id="IPR016024">
    <property type="entry name" value="ARM-type_fold"/>
</dbReference>
<protein>
    <submittedName>
        <fullName evidence="2">ATPase family associated with various cellular activities (AAA)</fullName>
    </submittedName>
</protein>
<proteinExistence type="predicted"/>
<dbReference type="SUPFAM" id="SSF48371">
    <property type="entry name" value="ARM repeat"/>
    <property type="match status" value="1"/>
</dbReference>
<dbReference type="OrthoDB" id="8889741at2"/>
<feature type="domain" description="AAA+ ATPase" evidence="1">
    <location>
        <begin position="283"/>
        <end position="423"/>
    </location>
</feature>
<dbReference type="SMART" id="SM00382">
    <property type="entry name" value="AAA"/>
    <property type="match status" value="1"/>
</dbReference>
<dbReference type="SUPFAM" id="SSF52540">
    <property type="entry name" value="P-loop containing nucleoside triphosphate hydrolases"/>
    <property type="match status" value="1"/>
</dbReference>
<dbReference type="GO" id="GO:0016887">
    <property type="term" value="F:ATP hydrolysis activity"/>
    <property type="evidence" value="ECO:0007669"/>
    <property type="project" value="InterPro"/>
</dbReference>
<dbReference type="CDD" id="cd00009">
    <property type="entry name" value="AAA"/>
    <property type="match status" value="1"/>
</dbReference>
<evidence type="ECO:0000313" key="2">
    <source>
        <dbReference type="EMBL" id="SOD51632.1"/>
    </source>
</evidence>
<dbReference type="InterPro" id="IPR003593">
    <property type="entry name" value="AAA+_ATPase"/>
</dbReference>
<dbReference type="InterPro" id="IPR027417">
    <property type="entry name" value="P-loop_NTPase"/>
</dbReference>
<reference evidence="2 3" key="1">
    <citation type="submission" date="2017-09" db="EMBL/GenBank/DDBJ databases">
        <authorList>
            <person name="Ehlers B."/>
            <person name="Leendertz F.H."/>
        </authorList>
    </citation>
    <scope>NUCLEOTIDE SEQUENCE [LARGE SCALE GENOMIC DNA]</scope>
    <source>
        <strain evidence="2 3">CGMCC 1.10978</strain>
    </source>
</reference>
<sequence length="1536" mass="172743">MSIAARRSHRGDEYQLAVAVHWLIRLLSDPSIASVQVDAVALPGGAETVDVDDIVVTYSSGTTRHIQAKKNHPNHRNWQISDSDLKEELVKARRQLQKTPDVIIEFCSQTPFGDLAALVESTRDYASHEVFEAQASSRLKVALAKLQGVLDCPVDSAFDLVRHTQIGSAHNFEGWEAVNLSALQFQVDDPETAADVLTAMARGNQSGLRAPPGPLDRDQIVQALDERGVGFIRNAISLDPAQVSNRFAAASADLADWKTTLPNDDWLERPELDALCERIAEEPASLTLLLGEPGCGKSALLARLAREQAALGIPVLAIKADYLSEDVVDTPSLGDHLNLPADPIDCVVALAKSTKVLVLIDQLDALADLVVQHSTRLRAPMDLIRGLSGVQNVHIVASCRVFEHRHDTRLRNLDAETMTLDLPTWDNVEATLGKYGIHAKGWNASIREDLRSPQTLNLFLQLINTTDEEELLLGYQHMLGELWKQEVLSDVSRRSRTALYEITARMAEREVLWLPEALFDAFHPELQRLSRSGILLCEGGRVGFRHQTLYEYIRARSFVDAPGQLTDTVLARQHSLRIRPLLWHSVAYMRAVDRPTYSREIERLWHANLRPHLKMLLIEFLGQLQDPDSNEAALVAEKWYDGWYRRRILATVPGSPGWFDWLANDHLVEILRLPVEDARVALPVLWRALPSRQSRVLDLIRDHWQASAEKDPLTWFVLEQLPAWDADCIALCRQILARTEISGWQANHMLSVVSGADPSQAPLLLDAWLRQKTADVRQPAEEAVRLAEILNGQELHDLRAVAEAAPREFMATVWPWVLKSIRLLSQDAHDFVVGYRSVDMRFPDLDDEELRREKPFISAVIAGIKLLAERHPEDFLDLLQSNRQSDLMPVQRLLALGLQRVAPRYPAEALEFLLENPRRLVIGSYRDAHGDTKRLIRAVSPHLDEEQIQQLERAIRGWNRYIYLPDDDAKTRLHRLQWTRQHRLRLLRAIPPERMSAACRRHVAEEERAFPGLDDADVRISGFSRIDSPMDATRMQRASEEDILSLFAELTDQTQWDHPRHHMRGGVIQASRELAELAKVVPDKAIRLIRQMHPDNNEIAVGAVLRALGESKHDATALHSLILELNHKGFDGVEFRRDAAYAAGAVVSADTPLPQDLFDLLTSWLQDDPDDGTQTEDDAEDKDPSGSILWSHGGFVIMPSGNYPILSALTHACLSQEPPLTDAWLSLLETHLGREEQLKVWGTLAHDLRWLVCADHDRAQRFLLELFQSYPGLCNFKAGAVLLANSQHWISAATAHTLLDALYATQTAFAAQAAGEILMLRFALKGEDEPDVQELLGQHLKDPDDEPFLVQRRTGIAYATAELWQEADFRARLQPYLLRLLDSGDDKVVAAAAWVFARRLLKSDAASRELLEHLAARPNLLKQVADNNLGDCLVSMLEAAPLIVANVVRSLLDAVDDDFLDNNSSRYFLTEHLLTVSLRLQEMAAPHQELGAYIFERMLELNTSEARSITLDLDKRTVNASSYFRPKTRRHRSSSG</sequence>
<dbReference type="Gene3D" id="3.40.50.300">
    <property type="entry name" value="P-loop containing nucleotide triphosphate hydrolases"/>
    <property type="match status" value="1"/>
</dbReference>
<name>A0A286CZ16_9GAMM</name>
<gene>
    <name evidence="2" type="ORF">SAMN06296416_101758</name>
</gene>
<accession>A0A286CZ16</accession>
<keyword evidence="3" id="KW-1185">Reference proteome</keyword>
<dbReference type="RefSeq" id="WP_097120506.1">
    <property type="nucleotide sequence ID" value="NZ_OCND01000001.1"/>
</dbReference>
<evidence type="ECO:0000259" key="1">
    <source>
        <dbReference type="SMART" id="SM00382"/>
    </source>
</evidence>